<evidence type="ECO:0000256" key="1">
    <source>
        <dbReference type="ARBA" id="ARBA00023002"/>
    </source>
</evidence>
<dbReference type="SUPFAM" id="SSF51735">
    <property type="entry name" value="NAD(P)-binding Rossmann-fold domains"/>
    <property type="match status" value="1"/>
</dbReference>
<dbReference type="RefSeq" id="WP_139755433.1">
    <property type="nucleotide sequence ID" value="NZ_CP039852.1"/>
</dbReference>
<gene>
    <name evidence="4" type="ORF">FBQ74_03990</name>
</gene>
<dbReference type="AlphaFoldDB" id="A0A5B7YAL9"/>
<dbReference type="InterPro" id="IPR036291">
    <property type="entry name" value="NAD(P)-bd_dom_sf"/>
</dbReference>
<reference evidence="4 5" key="1">
    <citation type="submission" date="2019-04" db="EMBL/GenBank/DDBJ databases">
        <title>Salinimonas iocasae sp. nov., a halophilic bacterium isolated from the outer tube casing of tubeworms in Okinawa Trough.</title>
        <authorList>
            <person name="Zhang H."/>
            <person name="Wang H."/>
            <person name="Li C."/>
        </authorList>
    </citation>
    <scope>NUCLEOTIDE SEQUENCE [LARGE SCALE GENOMIC DNA]</scope>
    <source>
        <strain evidence="4 5">KX18D6</strain>
    </source>
</reference>
<proteinExistence type="predicted"/>
<dbReference type="CDD" id="cd05300">
    <property type="entry name" value="2-Hacid_dh_1"/>
    <property type="match status" value="1"/>
</dbReference>
<keyword evidence="1" id="KW-0560">Oxidoreductase</keyword>
<keyword evidence="2" id="KW-0520">NAD</keyword>
<dbReference type="KEGG" id="salk:FBQ74_03990"/>
<feature type="domain" description="D-isomer specific 2-hydroxyacid dehydrogenase NAD-binding" evidence="3">
    <location>
        <begin position="108"/>
        <end position="284"/>
    </location>
</feature>
<sequence>MSKNTHALDIVILSKEYAAYKAALETYTEPTFTITQATDDPLQIDHDKVRVMLADPGLAASIVDKCDNLQWIQSGWAGNTPLIKQNKRNYVLSGVKGVFGRQMREYVFAYLLYFARNIQAFYTAQKNEGFNKWNKPEYGYLAGKTLGICGAGSIAQSLLPVADIFNMRVIGLTRSGEAMTGYDKIYTPDQKATFAADCDFLVNLLPDTPDTHNFFDKSLFQAMSKDSVLINAGRGSAIEEQALTEALNNDNLRAAVLDVFRQEPLPDHHPFWHHDKIIVTQHTAAESDPKDIAALFHHNAQRFIHNKSPEHVIDFDKGY</sequence>
<dbReference type="EMBL" id="CP039852">
    <property type="protein sequence ID" value="QCZ92684.1"/>
    <property type="molecule type" value="Genomic_DNA"/>
</dbReference>
<dbReference type="Proteomes" id="UP000304912">
    <property type="component" value="Chromosome"/>
</dbReference>
<evidence type="ECO:0000256" key="2">
    <source>
        <dbReference type="ARBA" id="ARBA00023027"/>
    </source>
</evidence>
<dbReference type="GO" id="GO:0016491">
    <property type="term" value="F:oxidoreductase activity"/>
    <property type="evidence" value="ECO:0007669"/>
    <property type="project" value="UniProtKB-KW"/>
</dbReference>
<name>A0A5B7YAL9_9ALTE</name>
<dbReference type="Gene3D" id="3.40.50.720">
    <property type="entry name" value="NAD(P)-binding Rossmann-like Domain"/>
    <property type="match status" value="2"/>
</dbReference>
<dbReference type="OrthoDB" id="9787219at2"/>
<keyword evidence="5" id="KW-1185">Reference proteome</keyword>
<dbReference type="Pfam" id="PF02826">
    <property type="entry name" value="2-Hacid_dh_C"/>
    <property type="match status" value="1"/>
</dbReference>
<protein>
    <submittedName>
        <fullName evidence="4">D-2-hydroxyacid dehydrogenase</fullName>
    </submittedName>
</protein>
<dbReference type="GO" id="GO:0051287">
    <property type="term" value="F:NAD binding"/>
    <property type="evidence" value="ECO:0007669"/>
    <property type="project" value="InterPro"/>
</dbReference>
<evidence type="ECO:0000259" key="3">
    <source>
        <dbReference type="Pfam" id="PF02826"/>
    </source>
</evidence>
<evidence type="ECO:0000313" key="5">
    <source>
        <dbReference type="Proteomes" id="UP000304912"/>
    </source>
</evidence>
<dbReference type="PANTHER" id="PTHR43333">
    <property type="entry name" value="2-HACID_DH_C DOMAIN-CONTAINING PROTEIN"/>
    <property type="match status" value="1"/>
</dbReference>
<evidence type="ECO:0000313" key="4">
    <source>
        <dbReference type="EMBL" id="QCZ92684.1"/>
    </source>
</evidence>
<accession>A0A5B7YAL9</accession>
<dbReference type="InterPro" id="IPR006140">
    <property type="entry name" value="D-isomer_DH_NAD-bd"/>
</dbReference>
<organism evidence="4 5">
    <name type="scientific">Salinimonas iocasae</name>
    <dbReference type="NCBI Taxonomy" id="2572577"/>
    <lineage>
        <taxon>Bacteria</taxon>
        <taxon>Pseudomonadati</taxon>
        <taxon>Pseudomonadota</taxon>
        <taxon>Gammaproteobacteria</taxon>
        <taxon>Alteromonadales</taxon>
        <taxon>Alteromonadaceae</taxon>
        <taxon>Alteromonas/Salinimonas group</taxon>
        <taxon>Salinimonas</taxon>
    </lineage>
</organism>
<dbReference type="PANTHER" id="PTHR43333:SF1">
    <property type="entry name" value="D-ISOMER SPECIFIC 2-HYDROXYACID DEHYDROGENASE NAD-BINDING DOMAIN-CONTAINING PROTEIN"/>
    <property type="match status" value="1"/>
</dbReference>